<dbReference type="Proteomes" id="UP000006729">
    <property type="component" value="Chromosome 6"/>
</dbReference>
<proteinExistence type="predicted"/>
<accession>A0ACC0STD0</accession>
<protein>
    <submittedName>
        <fullName evidence="1">Uncharacterized protein</fullName>
    </submittedName>
</protein>
<name>A0ACC0STD0_POPTR</name>
<comment type="caution">
    <text evidence="1">The sequence shown here is derived from an EMBL/GenBank/DDBJ whole genome shotgun (WGS) entry which is preliminary data.</text>
</comment>
<evidence type="ECO:0000313" key="1">
    <source>
        <dbReference type="EMBL" id="KAI9392462.1"/>
    </source>
</evidence>
<dbReference type="EMBL" id="CM009295">
    <property type="protein sequence ID" value="KAI9392462.1"/>
    <property type="molecule type" value="Genomic_DNA"/>
</dbReference>
<sequence length="330" mass="37606">MQNNLALLCFHSHLPEHSKPYLNSCHYFRFCQKPTRVMALHGSSSCYKVNFIDIREFKRQQCSWINSFMRIHSFSSPSLKPNIFLSERHHCLKKLHIGGGTQPFAQPARLLSLRACQVRSEDSEEVSSGESIVLDEQTLMRELQVAIEEENYTQAAKIRDSLKVLQEDSKASVLAANARFYNAFRKGDLAAMQSLWEKADNVCCVHPGASGVLGYDDVMESWEVVWMNYDFPLDIELKNVRVHFRGDVGYVTCVEFVRTKGRSWGAQFVTNVFEKIDGQWFISIHHASPVDFSVLVINVGCTTAHVLAWLTKFQQPSLSDLNTLNLLPIQ</sequence>
<reference evidence="1 2" key="1">
    <citation type="journal article" date="2006" name="Science">
        <title>The genome of black cottonwood, Populus trichocarpa (Torr. &amp; Gray).</title>
        <authorList>
            <person name="Tuskan G.A."/>
            <person name="Difazio S."/>
            <person name="Jansson S."/>
            <person name="Bohlmann J."/>
            <person name="Grigoriev I."/>
            <person name="Hellsten U."/>
            <person name="Putnam N."/>
            <person name="Ralph S."/>
            <person name="Rombauts S."/>
            <person name="Salamov A."/>
            <person name="Schein J."/>
            <person name="Sterck L."/>
            <person name="Aerts A."/>
            <person name="Bhalerao R.R."/>
            <person name="Bhalerao R.P."/>
            <person name="Blaudez D."/>
            <person name="Boerjan W."/>
            <person name="Brun A."/>
            <person name="Brunner A."/>
            <person name="Busov V."/>
            <person name="Campbell M."/>
            <person name="Carlson J."/>
            <person name="Chalot M."/>
            <person name="Chapman J."/>
            <person name="Chen G.L."/>
            <person name="Cooper D."/>
            <person name="Coutinho P.M."/>
            <person name="Couturier J."/>
            <person name="Covert S."/>
            <person name="Cronk Q."/>
            <person name="Cunningham R."/>
            <person name="Davis J."/>
            <person name="Degroeve S."/>
            <person name="Dejardin A."/>
            <person name="Depamphilis C."/>
            <person name="Detter J."/>
            <person name="Dirks B."/>
            <person name="Dubchak I."/>
            <person name="Duplessis S."/>
            <person name="Ehlting J."/>
            <person name="Ellis B."/>
            <person name="Gendler K."/>
            <person name="Goodstein D."/>
            <person name="Gribskov M."/>
            <person name="Grimwood J."/>
            <person name="Groover A."/>
            <person name="Gunter L."/>
            <person name="Hamberger B."/>
            <person name="Heinze B."/>
            <person name="Helariutta Y."/>
            <person name="Henrissat B."/>
            <person name="Holligan D."/>
            <person name="Holt R."/>
            <person name="Huang W."/>
            <person name="Islam-Faridi N."/>
            <person name="Jones S."/>
            <person name="Jones-Rhoades M."/>
            <person name="Jorgensen R."/>
            <person name="Joshi C."/>
            <person name="Kangasjarvi J."/>
            <person name="Karlsson J."/>
            <person name="Kelleher C."/>
            <person name="Kirkpatrick R."/>
            <person name="Kirst M."/>
            <person name="Kohler A."/>
            <person name="Kalluri U."/>
            <person name="Larimer F."/>
            <person name="Leebens-Mack J."/>
            <person name="Leple J.C."/>
            <person name="Locascio P."/>
            <person name="Lou Y."/>
            <person name="Lucas S."/>
            <person name="Martin F."/>
            <person name="Montanini B."/>
            <person name="Napoli C."/>
            <person name="Nelson D.R."/>
            <person name="Nelson C."/>
            <person name="Nieminen K."/>
            <person name="Nilsson O."/>
            <person name="Pereda V."/>
            <person name="Peter G."/>
            <person name="Philippe R."/>
            <person name="Pilate G."/>
            <person name="Poliakov A."/>
            <person name="Razumovskaya J."/>
            <person name="Richardson P."/>
            <person name="Rinaldi C."/>
            <person name="Ritland K."/>
            <person name="Rouze P."/>
            <person name="Ryaboy D."/>
            <person name="Schmutz J."/>
            <person name="Schrader J."/>
            <person name="Segerman B."/>
            <person name="Shin H."/>
            <person name="Siddiqui A."/>
            <person name="Sterky F."/>
            <person name="Terry A."/>
            <person name="Tsai C.J."/>
            <person name="Uberbacher E."/>
            <person name="Unneberg P."/>
            <person name="Vahala J."/>
            <person name="Wall K."/>
            <person name="Wessler S."/>
            <person name="Yang G."/>
            <person name="Yin T."/>
            <person name="Douglas C."/>
            <person name="Marra M."/>
            <person name="Sandberg G."/>
            <person name="Van de Peer Y."/>
            <person name="Rokhsar D."/>
        </authorList>
    </citation>
    <scope>NUCLEOTIDE SEQUENCE [LARGE SCALE GENOMIC DNA]</scope>
    <source>
        <strain evidence="2">cv. Nisqually</strain>
    </source>
</reference>
<keyword evidence="2" id="KW-1185">Reference proteome</keyword>
<evidence type="ECO:0000313" key="2">
    <source>
        <dbReference type="Proteomes" id="UP000006729"/>
    </source>
</evidence>
<organism evidence="1 2">
    <name type="scientific">Populus trichocarpa</name>
    <name type="common">Western balsam poplar</name>
    <name type="synonym">Populus balsamifera subsp. trichocarpa</name>
    <dbReference type="NCBI Taxonomy" id="3694"/>
    <lineage>
        <taxon>Eukaryota</taxon>
        <taxon>Viridiplantae</taxon>
        <taxon>Streptophyta</taxon>
        <taxon>Embryophyta</taxon>
        <taxon>Tracheophyta</taxon>
        <taxon>Spermatophyta</taxon>
        <taxon>Magnoliopsida</taxon>
        <taxon>eudicotyledons</taxon>
        <taxon>Gunneridae</taxon>
        <taxon>Pentapetalae</taxon>
        <taxon>rosids</taxon>
        <taxon>fabids</taxon>
        <taxon>Malpighiales</taxon>
        <taxon>Salicaceae</taxon>
        <taxon>Saliceae</taxon>
        <taxon>Populus</taxon>
    </lineage>
</organism>
<gene>
    <name evidence="1" type="ORF">POPTR_006G093700v4</name>
</gene>